<evidence type="ECO:0000313" key="1">
    <source>
        <dbReference type="EMBL" id="MBA4615124.1"/>
    </source>
</evidence>
<dbReference type="AlphaFoldDB" id="A0A7C9CG75"/>
<reference evidence="1" key="2">
    <citation type="submission" date="2020-07" db="EMBL/GenBank/DDBJ databases">
        <authorList>
            <person name="Vera ALvarez R."/>
            <person name="Arias-Moreno D.M."/>
            <person name="Jimenez-Jacinto V."/>
            <person name="Jimenez-Bremont J.F."/>
            <person name="Swaminathan K."/>
            <person name="Moose S.P."/>
            <person name="Guerrero-Gonzalez M.L."/>
            <person name="Marino-Ramirez L."/>
            <person name="Landsman D."/>
            <person name="Rodriguez-Kessler M."/>
            <person name="Delgado-Sanchez P."/>
        </authorList>
    </citation>
    <scope>NUCLEOTIDE SEQUENCE</scope>
    <source>
        <tissue evidence="1">Cladode</tissue>
    </source>
</reference>
<organism evidence="1">
    <name type="scientific">Opuntia streptacantha</name>
    <name type="common">Prickly pear cactus</name>
    <name type="synonym">Opuntia cardona</name>
    <dbReference type="NCBI Taxonomy" id="393608"/>
    <lineage>
        <taxon>Eukaryota</taxon>
        <taxon>Viridiplantae</taxon>
        <taxon>Streptophyta</taxon>
        <taxon>Embryophyta</taxon>
        <taxon>Tracheophyta</taxon>
        <taxon>Spermatophyta</taxon>
        <taxon>Magnoliopsida</taxon>
        <taxon>eudicotyledons</taxon>
        <taxon>Gunneridae</taxon>
        <taxon>Pentapetalae</taxon>
        <taxon>Caryophyllales</taxon>
        <taxon>Cactineae</taxon>
        <taxon>Cactaceae</taxon>
        <taxon>Opuntioideae</taxon>
        <taxon>Opuntia</taxon>
    </lineage>
</organism>
<sequence length="108" mass="12309">MFRNECSWVPKEVMPCDFDLWTSCQRHDGGIGCQDVCSFSLMSRENFDNICRKFMVQGSYLILLFLPSLKLGSSTISIIRTSICQPMFLVFTLEFGSSTFLGCDYVDC</sequence>
<proteinExistence type="predicted"/>
<protein>
    <submittedName>
        <fullName evidence="1">Uncharacterized protein</fullName>
    </submittedName>
</protein>
<dbReference type="EMBL" id="GISG01006188">
    <property type="protein sequence ID" value="MBA4615124.1"/>
    <property type="molecule type" value="Transcribed_RNA"/>
</dbReference>
<name>A0A7C9CG75_OPUST</name>
<accession>A0A7C9CG75</accession>
<reference evidence="1" key="1">
    <citation type="journal article" date="2013" name="J. Plant Res.">
        <title>Effect of fungi and light on seed germination of three Opuntia species from semiarid lands of central Mexico.</title>
        <authorList>
            <person name="Delgado-Sanchez P."/>
            <person name="Jimenez-Bremont J.F."/>
            <person name="Guerrero-Gonzalez Mde L."/>
            <person name="Flores J."/>
        </authorList>
    </citation>
    <scope>NUCLEOTIDE SEQUENCE</scope>
    <source>
        <tissue evidence="1">Cladode</tissue>
    </source>
</reference>